<feature type="active site" description="Charge relay system" evidence="7">
    <location>
        <position position="79"/>
    </location>
</feature>
<comment type="similarity">
    <text evidence="1 7">Belongs to the amidase family. GatA subfamily.</text>
</comment>
<accession>A0A2M7B6E1</accession>
<dbReference type="InterPro" id="IPR000120">
    <property type="entry name" value="Amidase"/>
</dbReference>
<dbReference type="GO" id="GO:0050567">
    <property type="term" value="F:glutaminyl-tRNA synthase (glutamine-hydrolyzing) activity"/>
    <property type="evidence" value="ECO:0007669"/>
    <property type="project" value="UniProtKB-UniRule"/>
</dbReference>
<dbReference type="Gene3D" id="3.90.1300.10">
    <property type="entry name" value="Amidase signature (AS) domain"/>
    <property type="match status" value="1"/>
</dbReference>
<keyword evidence="3 7" id="KW-0547">Nucleotide-binding</keyword>
<name>A0A2M7B6E1_9BACT</name>
<dbReference type="Pfam" id="PF01425">
    <property type="entry name" value="Amidase"/>
    <property type="match status" value="1"/>
</dbReference>
<reference evidence="10" key="1">
    <citation type="submission" date="2017-09" db="EMBL/GenBank/DDBJ databases">
        <title>Depth-based differentiation of microbial function through sediment-hosted aquifers and enrichment of novel symbionts in the deep terrestrial subsurface.</title>
        <authorList>
            <person name="Probst A.J."/>
            <person name="Ladd B."/>
            <person name="Jarett J.K."/>
            <person name="Geller-Mcgrath D.E."/>
            <person name="Sieber C.M.K."/>
            <person name="Emerson J.B."/>
            <person name="Anantharaman K."/>
            <person name="Thomas B.C."/>
            <person name="Malmstrom R."/>
            <person name="Stieglmeier M."/>
            <person name="Klingl A."/>
            <person name="Woyke T."/>
            <person name="Ryan C.M."/>
            <person name="Banfield J.F."/>
        </authorList>
    </citation>
    <scope>NUCLEOTIDE SEQUENCE [LARGE SCALE GENOMIC DNA]</scope>
</reference>
<evidence type="ECO:0000256" key="7">
    <source>
        <dbReference type="HAMAP-Rule" id="MF_00120"/>
    </source>
</evidence>
<dbReference type="PROSITE" id="PS00571">
    <property type="entry name" value="AMIDASES"/>
    <property type="match status" value="1"/>
</dbReference>
<evidence type="ECO:0000256" key="2">
    <source>
        <dbReference type="ARBA" id="ARBA00022598"/>
    </source>
</evidence>
<dbReference type="Proteomes" id="UP000228949">
    <property type="component" value="Unassembled WGS sequence"/>
</dbReference>
<evidence type="ECO:0000256" key="5">
    <source>
        <dbReference type="ARBA" id="ARBA00022917"/>
    </source>
</evidence>
<comment type="caution">
    <text evidence="9">The sequence shown here is derived from an EMBL/GenBank/DDBJ whole genome shotgun (WGS) entry which is preliminary data.</text>
</comment>
<evidence type="ECO:0000259" key="8">
    <source>
        <dbReference type="Pfam" id="PF01425"/>
    </source>
</evidence>
<evidence type="ECO:0000256" key="3">
    <source>
        <dbReference type="ARBA" id="ARBA00022741"/>
    </source>
</evidence>
<dbReference type="EMBL" id="PEVJ01000004">
    <property type="protein sequence ID" value="PIU98675.1"/>
    <property type="molecule type" value="Genomic_DNA"/>
</dbReference>
<comment type="function">
    <text evidence="7">Allows the formation of correctly charged Gln-tRNA(Gln) through the transamidation of misacylated Glu-tRNA(Gln) in organisms which lack glutaminyl-tRNA synthetase. The reaction takes place in the presence of glutamine and ATP through an activated gamma-phospho-Glu-tRNA(Gln).</text>
</comment>
<feature type="active site" description="Charge relay system" evidence="7">
    <location>
        <position position="154"/>
    </location>
</feature>
<dbReference type="GO" id="GO:0030956">
    <property type="term" value="C:glutamyl-tRNA(Gln) amidotransferase complex"/>
    <property type="evidence" value="ECO:0007669"/>
    <property type="project" value="InterPro"/>
</dbReference>
<evidence type="ECO:0000256" key="6">
    <source>
        <dbReference type="ARBA" id="ARBA00047407"/>
    </source>
</evidence>
<keyword evidence="4 7" id="KW-0067">ATP-binding</keyword>
<gene>
    <name evidence="7 9" type="primary">gatA</name>
    <name evidence="9" type="ORF">COS61_00100</name>
</gene>
<keyword evidence="5 7" id="KW-0648">Protein biosynthesis</keyword>
<evidence type="ECO:0000256" key="1">
    <source>
        <dbReference type="ARBA" id="ARBA00008069"/>
    </source>
</evidence>
<protein>
    <recommendedName>
        <fullName evidence="7">Glutamyl-tRNA(Gln) amidotransferase subunit A</fullName>
        <shortName evidence="7">Glu-ADT subunit A</shortName>
        <ecNumber evidence="7">6.3.5.7</ecNumber>
    </recommendedName>
</protein>
<comment type="catalytic activity">
    <reaction evidence="6 7">
        <text>L-glutamyl-tRNA(Gln) + L-glutamine + ATP + H2O = L-glutaminyl-tRNA(Gln) + L-glutamate + ADP + phosphate + H(+)</text>
        <dbReference type="Rhea" id="RHEA:17521"/>
        <dbReference type="Rhea" id="RHEA-COMP:9681"/>
        <dbReference type="Rhea" id="RHEA-COMP:9684"/>
        <dbReference type="ChEBI" id="CHEBI:15377"/>
        <dbReference type="ChEBI" id="CHEBI:15378"/>
        <dbReference type="ChEBI" id="CHEBI:29985"/>
        <dbReference type="ChEBI" id="CHEBI:30616"/>
        <dbReference type="ChEBI" id="CHEBI:43474"/>
        <dbReference type="ChEBI" id="CHEBI:58359"/>
        <dbReference type="ChEBI" id="CHEBI:78520"/>
        <dbReference type="ChEBI" id="CHEBI:78521"/>
        <dbReference type="ChEBI" id="CHEBI:456216"/>
        <dbReference type="EC" id="6.3.5.7"/>
    </reaction>
</comment>
<dbReference type="HAMAP" id="MF_00120">
    <property type="entry name" value="GatA"/>
    <property type="match status" value="1"/>
</dbReference>
<dbReference type="GO" id="GO:0016740">
    <property type="term" value="F:transferase activity"/>
    <property type="evidence" value="ECO:0007669"/>
    <property type="project" value="UniProtKB-KW"/>
</dbReference>
<evidence type="ECO:0000313" key="10">
    <source>
        <dbReference type="Proteomes" id="UP000228949"/>
    </source>
</evidence>
<dbReference type="InterPro" id="IPR004412">
    <property type="entry name" value="GatA"/>
</dbReference>
<comment type="subunit">
    <text evidence="7">Heterotrimer of A, B and C subunits.</text>
</comment>
<dbReference type="GO" id="GO:0006412">
    <property type="term" value="P:translation"/>
    <property type="evidence" value="ECO:0007669"/>
    <property type="project" value="UniProtKB-UniRule"/>
</dbReference>
<sequence length="497" mass="54838">MDIKNLTIKKFHQGLINREFSVVETTRAFFDYIEKKDREISAYLRLTKNLALSQAEQVDLELSEGKETGILAGVPLAIKDNILIESELATAGSKILENYRAAYDATVIKKLKQARALFLGKTNLDEFAMGSSTENSAFKITKNPHNLERVPGGSSGGSAAAVAAGMAIAALGSDTGGSIRQPANFCGVVGLKPTYGAVSRYGLIAMASSLDQIGPIAKTVEDAEILFEAIAGKDELDATSINYRLPIAKRQLEDIRKLKIGLPKEYFVAGLDKKIEREINEAIKSLKSLKINFKEISLPHTKYALSCYYIIMPAEVSANLARFDGIRYSRNYAERDAELRGKLSALSEIYFRQRGRGFGEEAKRRIILGTFVLSAGHYDAYYAKAQKVQRLIKEDFNKAFKEVDAILTPVSAEPAFKIGEKTSDPLQMYLSDIFTIPVNLAGLPAISIPTRNYFPRESASSQRKSALPIGFQLIGKPFQEADILGIGKYYENVTKRQ</sequence>
<dbReference type="SUPFAM" id="SSF75304">
    <property type="entry name" value="Amidase signature (AS) enzymes"/>
    <property type="match status" value="1"/>
</dbReference>
<dbReference type="GO" id="GO:0005524">
    <property type="term" value="F:ATP binding"/>
    <property type="evidence" value="ECO:0007669"/>
    <property type="project" value="UniProtKB-KW"/>
</dbReference>
<dbReference type="InterPro" id="IPR036928">
    <property type="entry name" value="AS_sf"/>
</dbReference>
<organism evidence="9 10">
    <name type="scientific">Candidatus Wolfebacteria bacterium CG03_land_8_20_14_0_80_40_12</name>
    <dbReference type="NCBI Taxonomy" id="1975069"/>
    <lineage>
        <taxon>Bacteria</taxon>
        <taxon>Candidatus Wolfeibacteriota</taxon>
    </lineage>
</organism>
<proteinExistence type="inferred from homology"/>
<evidence type="ECO:0000256" key="4">
    <source>
        <dbReference type="ARBA" id="ARBA00022840"/>
    </source>
</evidence>
<evidence type="ECO:0000313" key="9">
    <source>
        <dbReference type="EMBL" id="PIU98675.1"/>
    </source>
</evidence>
<keyword evidence="9" id="KW-0808">Transferase</keyword>
<keyword evidence="2 7" id="KW-0436">Ligase</keyword>
<dbReference type="PANTHER" id="PTHR11895:SF151">
    <property type="entry name" value="GLUTAMYL-TRNA(GLN) AMIDOTRANSFERASE SUBUNIT A"/>
    <property type="match status" value="1"/>
</dbReference>
<dbReference type="EC" id="6.3.5.7" evidence="7"/>
<dbReference type="NCBIfam" id="TIGR00132">
    <property type="entry name" value="gatA"/>
    <property type="match status" value="1"/>
</dbReference>
<dbReference type="AlphaFoldDB" id="A0A2M7B6E1"/>
<dbReference type="InterPro" id="IPR020556">
    <property type="entry name" value="Amidase_CS"/>
</dbReference>
<feature type="domain" description="Amidase" evidence="8">
    <location>
        <begin position="24"/>
        <end position="484"/>
    </location>
</feature>
<feature type="active site" description="Acyl-ester intermediate" evidence="7">
    <location>
        <position position="178"/>
    </location>
</feature>
<dbReference type="PANTHER" id="PTHR11895">
    <property type="entry name" value="TRANSAMIDASE"/>
    <property type="match status" value="1"/>
</dbReference>
<dbReference type="InterPro" id="IPR023631">
    <property type="entry name" value="Amidase_dom"/>
</dbReference>